<name>A0ACC2Q514_9NEOP</name>
<dbReference type="Proteomes" id="UP001231649">
    <property type="component" value="Chromosome 29"/>
</dbReference>
<sequence>MAFKVFAFVCLQLALFNTINAHCANRFIPGLQQNIVPMPVAETVLPNQMIIGPNYGPPILDINPYGVETLVANHLPAPTIIQDSTVANNLANALQLLVVSNLLSNTLPLSPPDVVPMGFASPMDFGLMSPVGPVVSPVGPIVSPINSCGFGPYNYVY</sequence>
<organism evidence="1 2">
    <name type="scientific">Mythimna loreyi</name>
    <dbReference type="NCBI Taxonomy" id="667449"/>
    <lineage>
        <taxon>Eukaryota</taxon>
        <taxon>Metazoa</taxon>
        <taxon>Ecdysozoa</taxon>
        <taxon>Arthropoda</taxon>
        <taxon>Hexapoda</taxon>
        <taxon>Insecta</taxon>
        <taxon>Pterygota</taxon>
        <taxon>Neoptera</taxon>
        <taxon>Endopterygota</taxon>
        <taxon>Lepidoptera</taxon>
        <taxon>Glossata</taxon>
        <taxon>Ditrysia</taxon>
        <taxon>Noctuoidea</taxon>
        <taxon>Noctuidae</taxon>
        <taxon>Noctuinae</taxon>
        <taxon>Hadenini</taxon>
        <taxon>Mythimna</taxon>
    </lineage>
</organism>
<dbReference type="EMBL" id="CM056805">
    <property type="protein sequence ID" value="KAJ8707234.1"/>
    <property type="molecule type" value="Genomic_DNA"/>
</dbReference>
<evidence type="ECO:0000313" key="1">
    <source>
        <dbReference type="EMBL" id="KAJ8707234.1"/>
    </source>
</evidence>
<protein>
    <submittedName>
        <fullName evidence="1">Uncharacterized protein</fullName>
    </submittedName>
</protein>
<proteinExistence type="predicted"/>
<evidence type="ECO:0000313" key="2">
    <source>
        <dbReference type="Proteomes" id="UP001231649"/>
    </source>
</evidence>
<accession>A0ACC2Q514</accession>
<reference evidence="1" key="1">
    <citation type="submission" date="2023-03" db="EMBL/GenBank/DDBJ databases">
        <title>Chromosome-level genomes of two armyworms, Mythimna separata and Mythimna loreyi, provide insights into the biosynthesis and reception of sex pheromones.</title>
        <authorList>
            <person name="Zhao H."/>
        </authorList>
    </citation>
    <scope>NUCLEOTIDE SEQUENCE</scope>
    <source>
        <strain evidence="1">BeijingLab</strain>
    </source>
</reference>
<comment type="caution">
    <text evidence="1">The sequence shown here is derived from an EMBL/GenBank/DDBJ whole genome shotgun (WGS) entry which is preliminary data.</text>
</comment>
<keyword evidence="2" id="KW-1185">Reference proteome</keyword>
<gene>
    <name evidence="1" type="ORF">PYW08_011368</name>
</gene>